<proteinExistence type="predicted"/>
<keyword evidence="7" id="KW-1185">Reference proteome</keyword>
<gene>
    <name evidence="6" type="ordered locus">Terro_2922</name>
</gene>
<dbReference type="PANTHER" id="PTHR30146:SF138">
    <property type="entry name" value="TRANSCRIPTIONAL REGULATORY PROTEIN"/>
    <property type="match status" value="1"/>
</dbReference>
<protein>
    <submittedName>
        <fullName evidence="6">Transcriptional regulator</fullName>
    </submittedName>
</protein>
<dbReference type="RefSeq" id="WP_014786421.1">
    <property type="nucleotide sequence ID" value="NC_018014.1"/>
</dbReference>
<reference evidence="6 7" key="1">
    <citation type="submission" date="2012-06" db="EMBL/GenBank/DDBJ databases">
        <title>Complete genome of Terriglobus roseus DSM 18391.</title>
        <authorList>
            <consortium name="US DOE Joint Genome Institute (JGI-PGF)"/>
            <person name="Lucas S."/>
            <person name="Copeland A."/>
            <person name="Lapidus A."/>
            <person name="Glavina del Rio T."/>
            <person name="Dalin E."/>
            <person name="Tice H."/>
            <person name="Bruce D."/>
            <person name="Goodwin L."/>
            <person name="Pitluck S."/>
            <person name="Peters L."/>
            <person name="Mikhailova N."/>
            <person name="Munk A.C.C."/>
            <person name="Kyrpides N."/>
            <person name="Mavromatis K."/>
            <person name="Ivanova N."/>
            <person name="Brettin T."/>
            <person name="Detter J.C."/>
            <person name="Han C."/>
            <person name="Larimer F."/>
            <person name="Land M."/>
            <person name="Hauser L."/>
            <person name="Markowitz V."/>
            <person name="Cheng J.-F."/>
            <person name="Hugenholtz P."/>
            <person name="Woyke T."/>
            <person name="Wu D."/>
            <person name="Brambilla E."/>
            <person name="Klenk H.-P."/>
            <person name="Eisen J.A."/>
        </authorList>
    </citation>
    <scope>NUCLEOTIDE SEQUENCE [LARGE SCALE GENOMIC DNA]</scope>
    <source>
        <strain evidence="7">DSM 18391 / NRRL B-41598 / KBS 63</strain>
    </source>
</reference>
<dbReference type="Pfam" id="PF00532">
    <property type="entry name" value="Peripla_BP_1"/>
    <property type="match status" value="1"/>
</dbReference>
<dbReference type="InterPro" id="IPR001387">
    <property type="entry name" value="Cro/C1-type_HTH"/>
</dbReference>
<name>I3ZIT9_TERRK</name>
<dbReference type="CDD" id="cd06267">
    <property type="entry name" value="PBP1_LacI_sugar_binding-like"/>
    <property type="match status" value="1"/>
</dbReference>
<dbReference type="SUPFAM" id="SSF47413">
    <property type="entry name" value="lambda repressor-like DNA-binding domains"/>
    <property type="match status" value="1"/>
</dbReference>
<dbReference type="Proteomes" id="UP000006056">
    <property type="component" value="Chromosome"/>
</dbReference>
<dbReference type="InterPro" id="IPR028082">
    <property type="entry name" value="Peripla_BP_I"/>
</dbReference>
<dbReference type="AlphaFoldDB" id="I3ZIT9"/>
<dbReference type="PROSITE" id="PS50943">
    <property type="entry name" value="HTH_CROC1"/>
    <property type="match status" value="1"/>
</dbReference>
<dbReference type="HOGENOM" id="CLU_037628_6_4_0"/>
<dbReference type="Gene3D" id="1.10.260.40">
    <property type="entry name" value="lambda repressor-like DNA-binding domains"/>
    <property type="match status" value="1"/>
</dbReference>
<evidence type="ECO:0000256" key="3">
    <source>
        <dbReference type="ARBA" id="ARBA00023163"/>
    </source>
</evidence>
<dbReference type="PROSITE" id="PS50932">
    <property type="entry name" value="HTH_LACI_2"/>
    <property type="match status" value="1"/>
</dbReference>
<dbReference type="InterPro" id="IPR010982">
    <property type="entry name" value="Lambda_DNA-bd_dom_sf"/>
</dbReference>
<keyword evidence="2" id="KW-0238">DNA-binding</keyword>
<keyword evidence="3" id="KW-0804">Transcription</keyword>
<evidence type="ECO:0000313" key="6">
    <source>
        <dbReference type="EMBL" id="AFL89157.1"/>
    </source>
</evidence>
<dbReference type="GO" id="GO:0003700">
    <property type="term" value="F:DNA-binding transcription factor activity"/>
    <property type="evidence" value="ECO:0007669"/>
    <property type="project" value="TreeGrafter"/>
</dbReference>
<evidence type="ECO:0000256" key="1">
    <source>
        <dbReference type="ARBA" id="ARBA00023015"/>
    </source>
</evidence>
<dbReference type="EMBL" id="CP003379">
    <property type="protein sequence ID" value="AFL89157.1"/>
    <property type="molecule type" value="Genomic_DNA"/>
</dbReference>
<dbReference type="SMART" id="SM00354">
    <property type="entry name" value="HTH_LACI"/>
    <property type="match status" value="1"/>
</dbReference>
<dbReference type="CDD" id="cd01392">
    <property type="entry name" value="HTH_LacI"/>
    <property type="match status" value="1"/>
</dbReference>
<dbReference type="GO" id="GO:0000976">
    <property type="term" value="F:transcription cis-regulatory region binding"/>
    <property type="evidence" value="ECO:0007669"/>
    <property type="project" value="TreeGrafter"/>
</dbReference>
<evidence type="ECO:0000313" key="7">
    <source>
        <dbReference type="Proteomes" id="UP000006056"/>
    </source>
</evidence>
<dbReference type="SUPFAM" id="SSF53822">
    <property type="entry name" value="Periplasmic binding protein-like I"/>
    <property type="match status" value="1"/>
</dbReference>
<evidence type="ECO:0000259" key="4">
    <source>
        <dbReference type="PROSITE" id="PS50932"/>
    </source>
</evidence>
<dbReference type="KEGG" id="trs:Terro_2922"/>
<dbReference type="Pfam" id="PF00356">
    <property type="entry name" value="LacI"/>
    <property type="match status" value="1"/>
</dbReference>
<evidence type="ECO:0000256" key="2">
    <source>
        <dbReference type="ARBA" id="ARBA00023125"/>
    </source>
</evidence>
<dbReference type="Gene3D" id="3.40.50.2300">
    <property type="match status" value="2"/>
</dbReference>
<dbReference type="InterPro" id="IPR001761">
    <property type="entry name" value="Peripla_BP/Lac1_sug-bd_dom"/>
</dbReference>
<accession>I3ZIT9</accession>
<dbReference type="InterPro" id="IPR000843">
    <property type="entry name" value="HTH_LacI"/>
</dbReference>
<dbReference type="eggNOG" id="COG1609">
    <property type="taxonomic scope" value="Bacteria"/>
</dbReference>
<feature type="domain" description="HTH cro/C1-type" evidence="5">
    <location>
        <begin position="9"/>
        <end position="30"/>
    </location>
</feature>
<organism evidence="6 7">
    <name type="scientific">Terriglobus roseus (strain DSM 18391 / NRRL B-41598 / KBS 63)</name>
    <dbReference type="NCBI Taxonomy" id="926566"/>
    <lineage>
        <taxon>Bacteria</taxon>
        <taxon>Pseudomonadati</taxon>
        <taxon>Acidobacteriota</taxon>
        <taxon>Terriglobia</taxon>
        <taxon>Terriglobales</taxon>
        <taxon>Acidobacteriaceae</taxon>
        <taxon>Terriglobus</taxon>
    </lineage>
</organism>
<evidence type="ECO:0000259" key="5">
    <source>
        <dbReference type="PROSITE" id="PS50943"/>
    </source>
</evidence>
<dbReference type="STRING" id="926566.Terro_2922"/>
<feature type="domain" description="HTH lacI-type" evidence="4">
    <location>
        <begin position="8"/>
        <end position="61"/>
    </location>
</feature>
<keyword evidence="1" id="KW-0805">Transcription regulation</keyword>
<sequence length="333" mass="36593">MDDFERLPTLTDVAKAAGVSPSTVSRYFRGLHIREPLRERVRAVATRLGYVPDPTAVALRSGRTNTIGVVLPQVANTFFSRAFQLMVEEARARGCAVLLLTHQEEQAAQEECLATLRRYKVDGVILTAVPGTTMDGVRKMLPRTPVVAFDRWFADEVDTVVLKNFEAARLATDHLLQHGHTQVACITVKPEIDSFKERTRGYTGAMVARGLRPQLVSADDYDELRDRVGEMLLALSEPGALLTLSNTATWSVLKACEDVGVASSSRALVGFDDFDYASLVQTPLTVIRQPVDDMVRRSVVAVFEQIEDASRRAAPKRISLDGELVCRASCGCA</sequence>
<dbReference type="PANTHER" id="PTHR30146">
    <property type="entry name" value="LACI-RELATED TRANSCRIPTIONAL REPRESSOR"/>
    <property type="match status" value="1"/>
</dbReference>